<proteinExistence type="inferred from homology"/>
<dbReference type="AlphaFoldDB" id="A0A3S1B4Q3"/>
<gene>
    <name evidence="3" type="ORF">EGW08_020339</name>
</gene>
<feature type="domain" description="Isochorismatase-like" evidence="2">
    <location>
        <begin position="13"/>
        <end position="94"/>
    </location>
</feature>
<dbReference type="Pfam" id="PF00857">
    <property type="entry name" value="Isochorismatase"/>
    <property type="match status" value="1"/>
</dbReference>
<protein>
    <recommendedName>
        <fullName evidence="2">Isochorismatase-like domain-containing protein</fullName>
    </recommendedName>
</protein>
<name>A0A3S1B4Q3_ELYCH</name>
<dbReference type="PANTHER" id="PTHR14119">
    <property type="entry name" value="HYDROLASE"/>
    <property type="match status" value="1"/>
</dbReference>
<accession>A0A3S1B4Q3</accession>
<evidence type="ECO:0000259" key="2">
    <source>
        <dbReference type="Pfam" id="PF00857"/>
    </source>
</evidence>
<keyword evidence="4" id="KW-1185">Reference proteome</keyword>
<dbReference type="PANTHER" id="PTHR14119:SF3">
    <property type="entry name" value="ISOCHORISMATASE DOMAIN-CONTAINING PROTEIN 2"/>
    <property type="match status" value="1"/>
</dbReference>
<organism evidence="3 4">
    <name type="scientific">Elysia chlorotica</name>
    <name type="common">Eastern emerald elysia</name>
    <name type="synonym">Sea slug</name>
    <dbReference type="NCBI Taxonomy" id="188477"/>
    <lineage>
        <taxon>Eukaryota</taxon>
        <taxon>Metazoa</taxon>
        <taxon>Spiralia</taxon>
        <taxon>Lophotrochozoa</taxon>
        <taxon>Mollusca</taxon>
        <taxon>Gastropoda</taxon>
        <taxon>Heterobranchia</taxon>
        <taxon>Euthyneura</taxon>
        <taxon>Panpulmonata</taxon>
        <taxon>Sacoglossa</taxon>
        <taxon>Placobranchoidea</taxon>
        <taxon>Plakobranchidae</taxon>
        <taxon>Elysia</taxon>
    </lineage>
</organism>
<dbReference type="EMBL" id="RQTK01001143">
    <property type="protein sequence ID" value="RUS71901.1"/>
    <property type="molecule type" value="Genomic_DNA"/>
</dbReference>
<dbReference type="SUPFAM" id="SSF52499">
    <property type="entry name" value="Isochorismatase-like hydrolases"/>
    <property type="match status" value="1"/>
</dbReference>
<evidence type="ECO:0000313" key="4">
    <source>
        <dbReference type="Proteomes" id="UP000271974"/>
    </source>
</evidence>
<comment type="similarity">
    <text evidence="1">Belongs to the isochorismatase family.</text>
</comment>
<dbReference type="InterPro" id="IPR036380">
    <property type="entry name" value="Isochorismatase-like_sf"/>
</dbReference>
<dbReference type="OrthoDB" id="269496at2759"/>
<dbReference type="InterPro" id="IPR000868">
    <property type="entry name" value="Isochorismatase-like_dom"/>
</dbReference>
<reference evidence="3 4" key="1">
    <citation type="submission" date="2019-01" db="EMBL/GenBank/DDBJ databases">
        <title>A draft genome assembly of the solar-powered sea slug Elysia chlorotica.</title>
        <authorList>
            <person name="Cai H."/>
            <person name="Li Q."/>
            <person name="Fang X."/>
            <person name="Li J."/>
            <person name="Curtis N.E."/>
            <person name="Altenburger A."/>
            <person name="Shibata T."/>
            <person name="Feng M."/>
            <person name="Maeda T."/>
            <person name="Schwartz J.A."/>
            <person name="Shigenobu S."/>
            <person name="Lundholm N."/>
            <person name="Nishiyama T."/>
            <person name="Yang H."/>
            <person name="Hasebe M."/>
            <person name="Li S."/>
            <person name="Pierce S.K."/>
            <person name="Wang J."/>
        </authorList>
    </citation>
    <scope>NUCLEOTIDE SEQUENCE [LARGE SCALE GENOMIC DNA]</scope>
    <source>
        <strain evidence="3">EC2010</strain>
        <tissue evidence="3">Whole organism of an adult</tissue>
    </source>
</reference>
<evidence type="ECO:0000256" key="1">
    <source>
        <dbReference type="ARBA" id="ARBA00006336"/>
    </source>
</evidence>
<dbReference type="STRING" id="188477.A0A3S1B4Q3"/>
<evidence type="ECO:0000313" key="3">
    <source>
        <dbReference type="EMBL" id="RUS71901.1"/>
    </source>
</evidence>
<dbReference type="InterPro" id="IPR050993">
    <property type="entry name" value="Isochorismatase_domain"/>
</dbReference>
<dbReference type="Proteomes" id="UP000271974">
    <property type="component" value="Unassembled WGS sequence"/>
</dbReference>
<sequence>MARRIGKVPSKNTALFICAMQEKFRPTIMYYPQIINVASRLLGSAQALEMPVIVTEQYPKGLGPTVSELDVSQHKVFPKTCFSMIVPDVATELKKHDCLECLHHSGKNQHGRQQKDAGQKAGSPVADDFIGNGGDFACGAHGSGKERGQPLACSVLQIFNSNNSSSTPAIFSAEVTYGVVHSVRRALHGGATLRPILDGEQEKTLRSFRSGRLQDVVMFLGGAGGKGIYKIVEGRSIFG</sequence>
<dbReference type="Gene3D" id="3.40.50.850">
    <property type="entry name" value="Isochorismatase-like"/>
    <property type="match status" value="1"/>
</dbReference>
<comment type="caution">
    <text evidence="3">The sequence shown here is derived from an EMBL/GenBank/DDBJ whole genome shotgun (WGS) entry which is preliminary data.</text>
</comment>